<keyword evidence="7" id="KW-1185">Reference proteome</keyword>
<dbReference type="SUPFAM" id="SSF46894">
    <property type="entry name" value="C-terminal effector domain of the bipartite response regulators"/>
    <property type="match status" value="1"/>
</dbReference>
<dbReference type="InterPro" id="IPR058245">
    <property type="entry name" value="NreC/VraR/RcsB-like_REC"/>
</dbReference>
<accession>A0A261VQ64</accession>
<dbReference type="InterPro" id="IPR036388">
    <property type="entry name" value="WH-like_DNA-bd_sf"/>
</dbReference>
<gene>
    <name evidence="6" type="ORF">CAL24_13810</name>
</gene>
<dbReference type="Gene3D" id="3.40.50.2300">
    <property type="match status" value="1"/>
</dbReference>
<reference evidence="7" key="1">
    <citation type="submission" date="2017-05" db="EMBL/GenBank/DDBJ databases">
        <title>Complete and WGS of Bordetella genogroups.</title>
        <authorList>
            <person name="Spilker T."/>
            <person name="Lipuma J."/>
        </authorList>
    </citation>
    <scope>NUCLEOTIDE SEQUENCE [LARGE SCALE GENOMIC DNA]</scope>
    <source>
        <strain evidence="7">AU8256</strain>
    </source>
</reference>
<dbReference type="PROSITE" id="PS50110">
    <property type="entry name" value="RESPONSE_REGULATORY"/>
    <property type="match status" value="1"/>
</dbReference>
<dbReference type="CDD" id="cd06170">
    <property type="entry name" value="LuxR_C_like"/>
    <property type="match status" value="1"/>
</dbReference>
<dbReference type="PRINTS" id="PR00038">
    <property type="entry name" value="HTHLUXR"/>
</dbReference>
<feature type="domain" description="Response regulatory" evidence="5">
    <location>
        <begin position="36"/>
        <end position="154"/>
    </location>
</feature>
<evidence type="ECO:0000259" key="4">
    <source>
        <dbReference type="PROSITE" id="PS50043"/>
    </source>
</evidence>
<dbReference type="GO" id="GO:0003677">
    <property type="term" value="F:DNA binding"/>
    <property type="evidence" value="ECO:0007669"/>
    <property type="project" value="UniProtKB-KW"/>
</dbReference>
<dbReference type="AlphaFoldDB" id="A0A261VQ64"/>
<dbReference type="SMART" id="SM00448">
    <property type="entry name" value="REC"/>
    <property type="match status" value="1"/>
</dbReference>
<evidence type="ECO:0000313" key="6">
    <source>
        <dbReference type="EMBL" id="OZI76235.1"/>
    </source>
</evidence>
<dbReference type="EMBL" id="NEVT01000006">
    <property type="protein sequence ID" value="OZI76235.1"/>
    <property type="molecule type" value="Genomic_DNA"/>
</dbReference>
<dbReference type="CDD" id="cd17535">
    <property type="entry name" value="REC_NarL-like"/>
    <property type="match status" value="1"/>
</dbReference>
<evidence type="ECO:0000256" key="3">
    <source>
        <dbReference type="PROSITE-ProRule" id="PRU00169"/>
    </source>
</evidence>
<organism evidence="6 7">
    <name type="scientific">Bordetella genomosp. 2</name>
    <dbReference type="NCBI Taxonomy" id="1983456"/>
    <lineage>
        <taxon>Bacteria</taxon>
        <taxon>Pseudomonadati</taxon>
        <taxon>Pseudomonadota</taxon>
        <taxon>Betaproteobacteria</taxon>
        <taxon>Burkholderiales</taxon>
        <taxon>Alcaligenaceae</taxon>
        <taxon>Bordetella</taxon>
    </lineage>
</organism>
<comment type="caution">
    <text evidence="6">The sequence shown here is derived from an EMBL/GenBank/DDBJ whole genome shotgun (WGS) entry which is preliminary data.</text>
</comment>
<dbReference type="InterPro" id="IPR016032">
    <property type="entry name" value="Sig_transdc_resp-reg_C-effctor"/>
</dbReference>
<dbReference type="GO" id="GO:0006355">
    <property type="term" value="P:regulation of DNA-templated transcription"/>
    <property type="evidence" value="ECO:0007669"/>
    <property type="project" value="InterPro"/>
</dbReference>
<dbReference type="SMART" id="SM00421">
    <property type="entry name" value="HTH_LUXR"/>
    <property type="match status" value="1"/>
</dbReference>
<evidence type="ECO:0000256" key="2">
    <source>
        <dbReference type="ARBA" id="ARBA00023125"/>
    </source>
</evidence>
<dbReference type="SUPFAM" id="SSF52172">
    <property type="entry name" value="CheY-like"/>
    <property type="match status" value="1"/>
</dbReference>
<dbReference type="Gene3D" id="1.10.10.10">
    <property type="entry name" value="Winged helix-like DNA-binding domain superfamily/Winged helix DNA-binding domain"/>
    <property type="match status" value="1"/>
</dbReference>
<dbReference type="InterPro" id="IPR011006">
    <property type="entry name" value="CheY-like_superfamily"/>
</dbReference>
<proteinExistence type="predicted"/>
<dbReference type="PROSITE" id="PS00622">
    <property type="entry name" value="HTH_LUXR_1"/>
    <property type="match status" value="1"/>
</dbReference>
<dbReference type="InterPro" id="IPR000792">
    <property type="entry name" value="Tscrpt_reg_LuxR_C"/>
</dbReference>
<dbReference type="PROSITE" id="PS50043">
    <property type="entry name" value="HTH_LUXR_2"/>
    <property type="match status" value="1"/>
</dbReference>
<name>A0A261VQ64_9BORD</name>
<keyword evidence="1 3" id="KW-0597">Phosphoprotein</keyword>
<sequence length="244" mass="26775">MIHPSFSATPAPPSVSAPPASARRYLLLSRPRQRLRVAILDDHPVITLGVAAYLRAQPDFDILHAETTADGLLEGLKEQPCDVAVVDFYLPNQAWDGMNFIRRLRRLYPGLVVITFSAGKPAETEYAAFRAGAAGYLPKTASMAALADVIRAAAHRPRGFVAYEDGALRTSPPRHPDSRLTTAEIEVLRQIAQGRSVTQVAARLLRSKKTISTHKRRAMRKLGLADDLALALYLNEKFDQNTGP</sequence>
<keyword evidence="2 6" id="KW-0238">DNA-binding</keyword>
<dbReference type="Pfam" id="PF00196">
    <property type="entry name" value="GerE"/>
    <property type="match status" value="1"/>
</dbReference>
<evidence type="ECO:0000259" key="5">
    <source>
        <dbReference type="PROSITE" id="PS50110"/>
    </source>
</evidence>
<dbReference type="InterPro" id="IPR039420">
    <property type="entry name" value="WalR-like"/>
</dbReference>
<dbReference type="PANTHER" id="PTHR43214">
    <property type="entry name" value="TWO-COMPONENT RESPONSE REGULATOR"/>
    <property type="match status" value="1"/>
</dbReference>
<protein>
    <submittedName>
        <fullName evidence="6">DNA-binding response regulator</fullName>
    </submittedName>
</protein>
<evidence type="ECO:0000256" key="1">
    <source>
        <dbReference type="ARBA" id="ARBA00022553"/>
    </source>
</evidence>
<dbReference type="Pfam" id="PF00072">
    <property type="entry name" value="Response_reg"/>
    <property type="match status" value="1"/>
</dbReference>
<dbReference type="PANTHER" id="PTHR43214:SF17">
    <property type="entry name" value="TRANSCRIPTIONAL REGULATORY PROTEIN RCSB"/>
    <property type="match status" value="1"/>
</dbReference>
<dbReference type="Proteomes" id="UP000215633">
    <property type="component" value="Unassembled WGS sequence"/>
</dbReference>
<feature type="domain" description="HTH luxR-type" evidence="4">
    <location>
        <begin position="173"/>
        <end position="238"/>
    </location>
</feature>
<dbReference type="RefSeq" id="WP_038853918.1">
    <property type="nucleotide sequence ID" value="NZ_NEVT01000006.1"/>
</dbReference>
<dbReference type="GO" id="GO:0000160">
    <property type="term" value="P:phosphorelay signal transduction system"/>
    <property type="evidence" value="ECO:0007669"/>
    <property type="project" value="InterPro"/>
</dbReference>
<feature type="modified residue" description="4-aspartylphosphate" evidence="3">
    <location>
        <position position="87"/>
    </location>
</feature>
<evidence type="ECO:0000313" key="7">
    <source>
        <dbReference type="Proteomes" id="UP000215633"/>
    </source>
</evidence>
<dbReference type="InterPro" id="IPR001789">
    <property type="entry name" value="Sig_transdc_resp-reg_receiver"/>
</dbReference>